<organism evidence="1 2">
    <name type="scientific">Tenacibaculum holothuriorum</name>
    <dbReference type="NCBI Taxonomy" id="1635173"/>
    <lineage>
        <taxon>Bacteria</taxon>
        <taxon>Pseudomonadati</taxon>
        <taxon>Bacteroidota</taxon>
        <taxon>Flavobacteriia</taxon>
        <taxon>Flavobacteriales</taxon>
        <taxon>Flavobacteriaceae</taxon>
        <taxon>Tenacibaculum</taxon>
    </lineage>
</organism>
<dbReference type="Pfam" id="PF01809">
    <property type="entry name" value="YidD"/>
    <property type="match status" value="1"/>
</dbReference>
<dbReference type="STRING" id="1635173.WH52_00320"/>
<dbReference type="EMBL" id="LAPZ01000001">
    <property type="protein sequence ID" value="OSY89569.1"/>
    <property type="molecule type" value="Genomic_DNA"/>
</dbReference>
<comment type="caution">
    <text evidence="1">The sequence shown here is derived from an EMBL/GenBank/DDBJ whole genome shotgun (WGS) entry which is preliminary data.</text>
</comment>
<reference evidence="1 2" key="1">
    <citation type="submission" date="2015-03" db="EMBL/GenBank/DDBJ databases">
        <title>Genome sequence of Tenacibaculum sp. S2-2, isolated from intestinal microbiota of sea cucumber, Apostichopus japonicas.</title>
        <authorList>
            <person name="Shao Z."/>
            <person name="Wang L."/>
            <person name="Li X."/>
        </authorList>
    </citation>
    <scope>NUCLEOTIDE SEQUENCE [LARGE SCALE GENOMIC DNA]</scope>
    <source>
        <strain evidence="1 2">S2-2</strain>
    </source>
</reference>
<dbReference type="Proteomes" id="UP000194221">
    <property type="component" value="Unassembled WGS sequence"/>
</dbReference>
<dbReference type="OrthoDB" id="710170at2"/>
<name>A0A1Y2PIL4_9FLAO</name>
<evidence type="ECO:0008006" key="3">
    <source>
        <dbReference type="Google" id="ProtNLM"/>
    </source>
</evidence>
<dbReference type="SMART" id="SM01234">
    <property type="entry name" value="Haemolytic"/>
    <property type="match status" value="1"/>
</dbReference>
<dbReference type="InParanoid" id="A0A1Y2PIL4"/>
<sequence>MKYILLGLIKMYWSLKPKNKLPKCIFRKSCSHFVYEVTKSKGFFGGLKALVYRFKNCRYGFELLKKPITDNVIMILPNGDEISEDKIAKWLLK</sequence>
<evidence type="ECO:0000313" key="1">
    <source>
        <dbReference type="EMBL" id="OSY89569.1"/>
    </source>
</evidence>
<dbReference type="InterPro" id="IPR002696">
    <property type="entry name" value="Membr_insert_effic_factor_YidD"/>
</dbReference>
<dbReference type="AlphaFoldDB" id="A0A1Y2PIL4"/>
<proteinExistence type="predicted"/>
<accession>A0A1Y2PIL4</accession>
<protein>
    <recommendedName>
        <fullName evidence="3">Membrane protein insertion efficiency factor YidD</fullName>
    </recommendedName>
</protein>
<gene>
    <name evidence="1" type="ORF">WH52_00320</name>
</gene>
<evidence type="ECO:0000313" key="2">
    <source>
        <dbReference type="Proteomes" id="UP000194221"/>
    </source>
</evidence>
<dbReference type="NCBIfam" id="TIGR00278">
    <property type="entry name" value="membrane protein insertion efficiency factor YidD"/>
    <property type="match status" value="1"/>
</dbReference>
<keyword evidence="2" id="KW-1185">Reference proteome</keyword>